<feature type="domain" description="Aldehyde dehydrogenase" evidence="3">
    <location>
        <begin position="7"/>
        <end position="86"/>
    </location>
</feature>
<sequence>MTIPEAVPNPSTEEVLAQVPDMEADDMATAIKAAHKALGPWKGLTPRDRSILPKRWHQEAQGHSESLATQLTLEQDKSFAKVHAEVLSPPCPRKANSTPYDRSAYLYTRSADLIFRVTKALEYGMVGVNTPRFVSGTVPFCGVKESRIGREGSQYGIEEFLEIHHVCVAEFLHIH</sequence>
<dbReference type="InterPro" id="IPR015590">
    <property type="entry name" value="Aldehyde_DH_dom"/>
</dbReference>
<dbReference type="AlphaFoldDB" id="A0A2R4XIG3"/>
<keyword evidence="2" id="KW-0560">Oxidoreductase</keyword>
<evidence type="ECO:0000256" key="2">
    <source>
        <dbReference type="ARBA" id="ARBA00023002"/>
    </source>
</evidence>
<dbReference type="InterPro" id="IPR050740">
    <property type="entry name" value="Aldehyde_DH_Superfamily"/>
</dbReference>
<dbReference type="RefSeq" id="WP_108621019.1">
    <property type="nucleotide sequence ID" value="NZ_CP028901.1"/>
</dbReference>
<dbReference type="GO" id="GO:0004777">
    <property type="term" value="F:succinate-semialdehyde dehydrogenase (NAD+) activity"/>
    <property type="evidence" value="ECO:0007669"/>
    <property type="project" value="TreeGrafter"/>
</dbReference>
<dbReference type="PANTHER" id="PTHR43353:SF5">
    <property type="entry name" value="SUCCINATE-SEMIALDEHYDE DEHYDROGENASE, MITOCHONDRIAL"/>
    <property type="match status" value="1"/>
</dbReference>
<dbReference type="GO" id="GO:0009450">
    <property type="term" value="P:gamma-aminobutyric acid catabolic process"/>
    <property type="evidence" value="ECO:0007669"/>
    <property type="project" value="TreeGrafter"/>
</dbReference>
<organism evidence="4 5">
    <name type="scientific">Orrella marina</name>
    <dbReference type="NCBI Taxonomy" id="2163011"/>
    <lineage>
        <taxon>Bacteria</taxon>
        <taxon>Pseudomonadati</taxon>
        <taxon>Pseudomonadota</taxon>
        <taxon>Betaproteobacteria</taxon>
        <taxon>Burkholderiales</taxon>
        <taxon>Alcaligenaceae</taxon>
        <taxon>Orrella</taxon>
    </lineage>
</organism>
<evidence type="ECO:0000313" key="5">
    <source>
        <dbReference type="Proteomes" id="UP000244571"/>
    </source>
</evidence>
<reference evidence="4 5" key="1">
    <citation type="submission" date="2018-04" db="EMBL/GenBank/DDBJ databases">
        <title>Bordetella sp. HZ20 isolated from seawater.</title>
        <authorList>
            <person name="Sun C."/>
        </authorList>
    </citation>
    <scope>NUCLEOTIDE SEQUENCE [LARGE SCALE GENOMIC DNA]</scope>
    <source>
        <strain evidence="4 5">HZ20</strain>
    </source>
</reference>
<dbReference type="EMBL" id="CP028901">
    <property type="protein sequence ID" value="AWB33590.1"/>
    <property type="molecule type" value="Genomic_DNA"/>
</dbReference>
<accession>A0A2R4XIG3</accession>
<dbReference type="Proteomes" id="UP000244571">
    <property type="component" value="Chromosome"/>
</dbReference>
<dbReference type="SUPFAM" id="SSF53720">
    <property type="entry name" value="ALDH-like"/>
    <property type="match status" value="2"/>
</dbReference>
<name>A0A2R4XIG3_9BURK</name>
<protein>
    <recommendedName>
        <fullName evidence="3">Aldehyde dehydrogenase domain-containing protein</fullName>
    </recommendedName>
</protein>
<dbReference type="Gene3D" id="3.40.605.10">
    <property type="entry name" value="Aldehyde Dehydrogenase, Chain A, domain 1"/>
    <property type="match status" value="1"/>
</dbReference>
<keyword evidence="5" id="KW-1185">Reference proteome</keyword>
<evidence type="ECO:0000313" key="4">
    <source>
        <dbReference type="EMBL" id="AWB33590.1"/>
    </source>
</evidence>
<dbReference type="InterPro" id="IPR016161">
    <property type="entry name" value="Ald_DH/histidinol_DH"/>
</dbReference>
<dbReference type="Gene3D" id="3.40.309.10">
    <property type="entry name" value="Aldehyde Dehydrogenase, Chain A, domain 2"/>
    <property type="match status" value="1"/>
</dbReference>
<evidence type="ECO:0000256" key="1">
    <source>
        <dbReference type="ARBA" id="ARBA00009986"/>
    </source>
</evidence>
<dbReference type="InterPro" id="IPR016163">
    <property type="entry name" value="Ald_DH_C"/>
</dbReference>
<gene>
    <name evidence="4" type="ORF">DBV39_07570</name>
</gene>
<dbReference type="OrthoDB" id="6187633at2"/>
<comment type="similarity">
    <text evidence="1">Belongs to the aldehyde dehydrogenase family.</text>
</comment>
<dbReference type="KEGG" id="boz:DBV39_07570"/>
<dbReference type="InterPro" id="IPR016162">
    <property type="entry name" value="Ald_DH_N"/>
</dbReference>
<proteinExistence type="inferred from homology"/>
<feature type="domain" description="Aldehyde dehydrogenase" evidence="3">
    <location>
        <begin position="93"/>
        <end position="166"/>
    </location>
</feature>
<dbReference type="PANTHER" id="PTHR43353">
    <property type="entry name" value="SUCCINATE-SEMIALDEHYDE DEHYDROGENASE, MITOCHONDRIAL"/>
    <property type="match status" value="1"/>
</dbReference>
<evidence type="ECO:0000259" key="3">
    <source>
        <dbReference type="Pfam" id="PF00171"/>
    </source>
</evidence>
<dbReference type="Pfam" id="PF00171">
    <property type="entry name" value="Aldedh"/>
    <property type="match status" value="2"/>
</dbReference>